<proteinExistence type="predicted"/>
<reference evidence="1" key="1">
    <citation type="journal article" date="2023" name="Mol. Phylogenet. Evol.">
        <title>Genome-scale phylogeny and comparative genomics of the fungal order Sordariales.</title>
        <authorList>
            <person name="Hensen N."/>
            <person name="Bonometti L."/>
            <person name="Westerberg I."/>
            <person name="Brannstrom I.O."/>
            <person name="Guillou S."/>
            <person name="Cros-Aarteil S."/>
            <person name="Calhoun S."/>
            <person name="Haridas S."/>
            <person name="Kuo A."/>
            <person name="Mondo S."/>
            <person name="Pangilinan J."/>
            <person name="Riley R."/>
            <person name="LaButti K."/>
            <person name="Andreopoulos B."/>
            <person name="Lipzen A."/>
            <person name="Chen C."/>
            <person name="Yan M."/>
            <person name="Daum C."/>
            <person name="Ng V."/>
            <person name="Clum A."/>
            <person name="Steindorff A."/>
            <person name="Ohm R.A."/>
            <person name="Martin F."/>
            <person name="Silar P."/>
            <person name="Natvig D.O."/>
            <person name="Lalanne C."/>
            <person name="Gautier V."/>
            <person name="Ament-Velasquez S.L."/>
            <person name="Kruys A."/>
            <person name="Hutchinson M.I."/>
            <person name="Powell A.J."/>
            <person name="Barry K."/>
            <person name="Miller A.N."/>
            <person name="Grigoriev I.V."/>
            <person name="Debuchy R."/>
            <person name="Gladieux P."/>
            <person name="Hiltunen Thoren M."/>
            <person name="Johannesson H."/>
        </authorList>
    </citation>
    <scope>NUCLEOTIDE SEQUENCE</scope>
    <source>
        <strain evidence="1">CBS 626.80</strain>
    </source>
</reference>
<dbReference type="PANTHER" id="PTHR35605">
    <property type="entry name" value="ECP2 EFFECTOR PROTEIN DOMAIN-CONTAINING PROTEIN-RELATED"/>
    <property type="match status" value="1"/>
</dbReference>
<evidence type="ECO:0000313" key="2">
    <source>
        <dbReference type="Proteomes" id="UP001303222"/>
    </source>
</evidence>
<dbReference type="AlphaFoldDB" id="A0AAN6NXQ5"/>
<protein>
    <submittedName>
        <fullName evidence="1">Uncharacterized protein</fullName>
    </submittedName>
</protein>
<dbReference type="PANTHER" id="PTHR35605:SF1">
    <property type="entry name" value="ECP2 EFFECTOR PROTEIN DOMAIN-CONTAINING PROTEIN-RELATED"/>
    <property type="match status" value="1"/>
</dbReference>
<reference evidence="1" key="2">
    <citation type="submission" date="2023-06" db="EMBL/GenBank/DDBJ databases">
        <authorList>
            <consortium name="Lawrence Berkeley National Laboratory"/>
            <person name="Mondo S.J."/>
            <person name="Hensen N."/>
            <person name="Bonometti L."/>
            <person name="Westerberg I."/>
            <person name="Brannstrom I.O."/>
            <person name="Guillou S."/>
            <person name="Cros-Aarteil S."/>
            <person name="Calhoun S."/>
            <person name="Haridas S."/>
            <person name="Kuo A."/>
            <person name="Pangilinan J."/>
            <person name="Riley R."/>
            <person name="Labutti K."/>
            <person name="Andreopoulos B."/>
            <person name="Lipzen A."/>
            <person name="Chen C."/>
            <person name="Yanf M."/>
            <person name="Daum C."/>
            <person name="Ng V."/>
            <person name="Clum A."/>
            <person name="Steindorff A."/>
            <person name="Ohm R."/>
            <person name="Martin F."/>
            <person name="Silar P."/>
            <person name="Natvig D."/>
            <person name="Lalanne C."/>
            <person name="Gautier V."/>
            <person name="Ament-Velasquez S.L."/>
            <person name="Kruys A."/>
            <person name="Hutchinson M.I."/>
            <person name="Powell A.J."/>
            <person name="Barry K."/>
            <person name="Miller A.N."/>
            <person name="Grigoriev I.V."/>
            <person name="Debuchy R."/>
            <person name="Gladieux P."/>
            <person name="Thoren M.H."/>
            <person name="Johannesson H."/>
        </authorList>
    </citation>
    <scope>NUCLEOTIDE SEQUENCE</scope>
    <source>
        <strain evidence="1">CBS 626.80</strain>
    </source>
</reference>
<name>A0AAN6NXQ5_9PEZI</name>
<evidence type="ECO:0000313" key="1">
    <source>
        <dbReference type="EMBL" id="KAK3953023.1"/>
    </source>
</evidence>
<keyword evidence="2" id="KW-1185">Reference proteome</keyword>
<sequence length="145" mass="15427">MLCFMQSSLTLVYAIPPPKLLESIGNQTHPILPPSAIHNGTDTNRTETNPASTPHIAKTGSWTAGCVQINNVGTGKPASVRAINKGIKYLRRLTGTPYIPAYACGQVSCSYNSAIFLCNEETEYGLAVTGVQGQQWSVLVTGGKC</sequence>
<dbReference type="Proteomes" id="UP001303222">
    <property type="component" value="Unassembled WGS sequence"/>
</dbReference>
<comment type="caution">
    <text evidence="1">The sequence shown here is derived from an EMBL/GenBank/DDBJ whole genome shotgun (WGS) entry which is preliminary data.</text>
</comment>
<organism evidence="1 2">
    <name type="scientific">Pseudoneurospora amorphoporcata</name>
    <dbReference type="NCBI Taxonomy" id="241081"/>
    <lineage>
        <taxon>Eukaryota</taxon>
        <taxon>Fungi</taxon>
        <taxon>Dikarya</taxon>
        <taxon>Ascomycota</taxon>
        <taxon>Pezizomycotina</taxon>
        <taxon>Sordariomycetes</taxon>
        <taxon>Sordariomycetidae</taxon>
        <taxon>Sordariales</taxon>
        <taxon>Sordariaceae</taxon>
        <taxon>Pseudoneurospora</taxon>
    </lineage>
</organism>
<dbReference type="EMBL" id="MU859113">
    <property type="protein sequence ID" value="KAK3953023.1"/>
    <property type="molecule type" value="Genomic_DNA"/>
</dbReference>
<accession>A0AAN6NXQ5</accession>
<gene>
    <name evidence="1" type="ORF">QBC32DRAFT_397495</name>
</gene>